<dbReference type="EMBL" id="JAVDYC010000001">
    <property type="protein sequence ID" value="MDR7327654.1"/>
    <property type="molecule type" value="Genomic_DNA"/>
</dbReference>
<protein>
    <submittedName>
        <fullName evidence="1">OsmC-like protein</fullName>
    </submittedName>
</protein>
<reference evidence="1 2" key="1">
    <citation type="submission" date="2023-07" db="EMBL/GenBank/DDBJ databases">
        <title>Sequencing the genomes of 1000 actinobacteria strains.</title>
        <authorList>
            <person name="Klenk H.-P."/>
        </authorList>
    </citation>
    <scope>NUCLEOTIDE SEQUENCE [LARGE SCALE GENOMIC DNA]</scope>
    <source>
        <strain evidence="1 2">DSM 44711</strain>
    </source>
</reference>
<keyword evidence="2" id="KW-1185">Reference proteome</keyword>
<dbReference type="AlphaFoldDB" id="A0AAE3ZYN2"/>
<dbReference type="RefSeq" id="WP_310425216.1">
    <property type="nucleotide sequence ID" value="NZ_JAVDYC010000001.1"/>
</dbReference>
<dbReference type="PANTHER" id="PTHR39624">
    <property type="entry name" value="PROTEIN INVOLVED IN RIMO-MEDIATED BETA-METHYLTHIOLATION OF RIBOSOMAL PROTEIN S12 YCAO"/>
    <property type="match status" value="1"/>
</dbReference>
<dbReference type="InterPro" id="IPR015946">
    <property type="entry name" value="KH_dom-like_a/b"/>
</dbReference>
<evidence type="ECO:0000313" key="1">
    <source>
        <dbReference type="EMBL" id="MDR7327654.1"/>
    </source>
</evidence>
<dbReference type="InterPro" id="IPR036102">
    <property type="entry name" value="OsmC/Ohrsf"/>
</dbReference>
<dbReference type="Proteomes" id="UP001183629">
    <property type="component" value="Unassembled WGS sequence"/>
</dbReference>
<dbReference type="Gene3D" id="3.30.300.20">
    <property type="match status" value="1"/>
</dbReference>
<dbReference type="Pfam" id="PF02566">
    <property type="entry name" value="OsmC"/>
    <property type="match status" value="1"/>
</dbReference>
<accession>A0AAE3ZYN2</accession>
<gene>
    <name evidence="1" type="ORF">J2S44_007904</name>
</gene>
<sequence length="133" mass="14320">MSVNMVEVGHVDADVYDIRVRDHLLSVDQPVEAGGSDKAPTPVELFVASLASCVAFYAGRYLHRHGIDRTGLRVHAEYDLATDRPARVVSLRITIRPPDGFPAERVAALTAVAAHCTVHNTLTVPPDVSIVVG</sequence>
<dbReference type="InterPro" id="IPR003718">
    <property type="entry name" value="OsmC/Ohr_fam"/>
</dbReference>
<dbReference type="SUPFAM" id="SSF82784">
    <property type="entry name" value="OsmC-like"/>
    <property type="match status" value="1"/>
</dbReference>
<dbReference type="PANTHER" id="PTHR39624:SF2">
    <property type="entry name" value="OSMC-LIKE PROTEIN"/>
    <property type="match status" value="1"/>
</dbReference>
<organism evidence="1 2">
    <name type="scientific">Catenuloplanes niger</name>
    <dbReference type="NCBI Taxonomy" id="587534"/>
    <lineage>
        <taxon>Bacteria</taxon>
        <taxon>Bacillati</taxon>
        <taxon>Actinomycetota</taxon>
        <taxon>Actinomycetes</taxon>
        <taxon>Micromonosporales</taxon>
        <taxon>Micromonosporaceae</taxon>
        <taxon>Catenuloplanes</taxon>
    </lineage>
</organism>
<evidence type="ECO:0000313" key="2">
    <source>
        <dbReference type="Proteomes" id="UP001183629"/>
    </source>
</evidence>
<comment type="caution">
    <text evidence="1">The sequence shown here is derived from an EMBL/GenBank/DDBJ whole genome shotgun (WGS) entry which is preliminary data.</text>
</comment>
<name>A0AAE3ZYN2_9ACTN</name>
<proteinExistence type="predicted"/>